<gene>
    <name evidence="2" type="ORF">GCM10020367_09110</name>
</gene>
<dbReference type="EMBL" id="BAAAYL010000001">
    <property type="protein sequence ID" value="GAA3368900.1"/>
    <property type="molecule type" value="Genomic_DNA"/>
</dbReference>
<dbReference type="Proteomes" id="UP001499990">
    <property type="component" value="Unassembled WGS sequence"/>
</dbReference>
<dbReference type="Gene3D" id="3.20.20.30">
    <property type="entry name" value="Luciferase-like domain"/>
    <property type="match status" value="1"/>
</dbReference>
<evidence type="ECO:0000313" key="2">
    <source>
        <dbReference type="EMBL" id="GAA3368900.1"/>
    </source>
</evidence>
<name>A0ABP6S607_9ACTN</name>
<keyword evidence="3" id="KW-1185">Reference proteome</keyword>
<organism evidence="2 3">
    <name type="scientific">Streptomyces sannanensis</name>
    <dbReference type="NCBI Taxonomy" id="285536"/>
    <lineage>
        <taxon>Bacteria</taxon>
        <taxon>Bacillati</taxon>
        <taxon>Actinomycetota</taxon>
        <taxon>Actinomycetes</taxon>
        <taxon>Kitasatosporales</taxon>
        <taxon>Streptomycetaceae</taxon>
        <taxon>Streptomyces</taxon>
    </lineage>
</organism>
<evidence type="ECO:0000259" key="1">
    <source>
        <dbReference type="Pfam" id="PF00296"/>
    </source>
</evidence>
<dbReference type="RefSeq" id="WP_345034740.1">
    <property type="nucleotide sequence ID" value="NZ_BAAAYL010000001.1"/>
</dbReference>
<evidence type="ECO:0000313" key="3">
    <source>
        <dbReference type="Proteomes" id="UP001499990"/>
    </source>
</evidence>
<accession>A0ABP6S607</accession>
<dbReference type="PANTHER" id="PTHR30011">
    <property type="entry name" value="ALKANESULFONATE MONOOXYGENASE-RELATED"/>
    <property type="match status" value="1"/>
</dbReference>
<dbReference type="InterPro" id="IPR011251">
    <property type="entry name" value="Luciferase-like_dom"/>
</dbReference>
<dbReference type="InterPro" id="IPR051260">
    <property type="entry name" value="Diverse_substr_monoxygenases"/>
</dbReference>
<dbReference type="Pfam" id="PF00296">
    <property type="entry name" value="Bac_luciferase"/>
    <property type="match status" value="1"/>
</dbReference>
<protein>
    <submittedName>
        <fullName evidence="2">LLM class flavin-dependent oxidoreductase</fullName>
    </submittedName>
</protein>
<feature type="domain" description="Luciferase-like" evidence="1">
    <location>
        <begin position="15"/>
        <end position="230"/>
    </location>
</feature>
<comment type="caution">
    <text evidence="2">The sequence shown here is derived from an EMBL/GenBank/DDBJ whole genome shotgun (WGS) entry which is preliminary data.</text>
</comment>
<proteinExistence type="predicted"/>
<dbReference type="InterPro" id="IPR036661">
    <property type="entry name" value="Luciferase-like_sf"/>
</dbReference>
<dbReference type="PANTHER" id="PTHR30011:SF32">
    <property type="entry name" value="CONSERVED PROTEIN"/>
    <property type="match status" value="1"/>
</dbReference>
<reference evidence="3" key="1">
    <citation type="journal article" date="2019" name="Int. J. Syst. Evol. Microbiol.">
        <title>The Global Catalogue of Microorganisms (GCM) 10K type strain sequencing project: providing services to taxonomists for standard genome sequencing and annotation.</title>
        <authorList>
            <consortium name="The Broad Institute Genomics Platform"/>
            <consortium name="The Broad Institute Genome Sequencing Center for Infectious Disease"/>
            <person name="Wu L."/>
            <person name="Ma J."/>
        </authorList>
    </citation>
    <scope>NUCLEOTIDE SEQUENCE [LARGE SCALE GENOMIC DNA]</scope>
    <source>
        <strain evidence="3">JCM 9651</strain>
    </source>
</reference>
<dbReference type="SUPFAM" id="SSF51679">
    <property type="entry name" value="Bacterial luciferase-like"/>
    <property type="match status" value="1"/>
</dbReference>
<sequence length="281" mass="30031">MLIGVGLPAAVPGAAGERLADWARRAEEHGFSTLGVLDRLVYDNYDPLVALTAAAAVTRRIGLATTVLTAPYRNNTPLLAKQVASLDRVSGGRLTLGLAAGNRDDDFTVSGVDPAARGKVLDTMLEELREIWRAEGPGAVGPAPQGELPLVLGGTSGAAFRRTARYGRGWIAGGSSPSGYRANADRVEAAWRKHGRSGRPHLMTLLYFSLGTRAEWLAQRYLMDYYAFSGRAESIVTMALTEPERLRAAVTAYQDAGCDEIVFVPCDAGTDQLDRLADAVL</sequence>